<evidence type="ECO:0000313" key="1">
    <source>
        <dbReference type="EMBL" id="GBP93484.1"/>
    </source>
</evidence>
<dbReference type="AlphaFoldDB" id="A0A4C2A2K1"/>
<gene>
    <name evidence="1" type="ORF">EVAR_32911_1</name>
</gene>
<name>A0A4C2A2K1_EUMVA</name>
<accession>A0A4C2A2K1</accession>
<dbReference type="Proteomes" id="UP000299102">
    <property type="component" value="Unassembled WGS sequence"/>
</dbReference>
<sequence>MIPVDRSAASTPREPMAPSQIIQGVIDQRVAGDAVGVVARLILCARWPMAALRPRVCAMEMDIYFTSVGAAPHDNALDLYISLDDRSPLCFQYDRKDFSSF</sequence>
<evidence type="ECO:0000313" key="2">
    <source>
        <dbReference type="Proteomes" id="UP000299102"/>
    </source>
</evidence>
<dbReference type="EMBL" id="BGZK01002384">
    <property type="protein sequence ID" value="GBP93484.1"/>
    <property type="molecule type" value="Genomic_DNA"/>
</dbReference>
<comment type="caution">
    <text evidence="1">The sequence shown here is derived from an EMBL/GenBank/DDBJ whole genome shotgun (WGS) entry which is preliminary data.</text>
</comment>
<keyword evidence="2" id="KW-1185">Reference proteome</keyword>
<organism evidence="1 2">
    <name type="scientific">Eumeta variegata</name>
    <name type="common">Bagworm moth</name>
    <name type="synonym">Eumeta japonica</name>
    <dbReference type="NCBI Taxonomy" id="151549"/>
    <lineage>
        <taxon>Eukaryota</taxon>
        <taxon>Metazoa</taxon>
        <taxon>Ecdysozoa</taxon>
        <taxon>Arthropoda</taxon>
        <taxon>Hexapoda</taxon>
        <taxon>Insecta</taxon>
        <taxon>Pterygota</taxon>
        <taxon>Neoptera</taxon>
        <taxon>Endopterygota</taxon>
        <taxon>Lepidoptera</taxon>
        <taxon>Glossata</taxon>
        <taxon>Ditrysia</taxon>
        <taxon>Tineoidea</taxon>
        <taxon>Psychidae</taxon>
        <taxon>Oiketicinae</taxon>
        <taxon>Eumeta</taxon>
    </lineage>
</organism>
<proteinExistence type="predicted"/>
<protein>
    <submittedName>
        <fullName evidence="1">Uncharacterized protein</fullName>
    </submittedName>
</protein>
<reference evidence="1 2" key="1">
    <citation type="journal article" date="2019" name="Commun. Biol.">
        <title>The bagworm genome reveals a unique fibroin gene that provides high tensile strength.</title>
        <authorList>
            <person name="Kono N."/>
            <person name="Nakamura H."/>
            <person name="Ohtoshi R."/>
            <person name="Tomita M."/>
            <person name="Numata K."/>
            <person name="Arakawa K."/>
        </authorList>
    </citation>
    <scope>NUCLEOTIDE SEQUENCE [LARGE SCALE GENOMIC DNA]</scope>
</reference>